<evidence type="ECO:0000313" key="2">
    <source>
        <dbReference type="Proteomes" id="UP000245207"/>
    </source>
</evidence>
<name>A0A2U1QGB1_ARTAN</name>
<dbReference type="OrthoDB" id="1938591at2759"/>
<dbReference type="EMBL" id="PKPP01000148">
    <property type="protein sequence ID" value="PWA97013.1"/>
    <property type="molecule type" value="Genomic_DNA"/>
</dbReference>
<keyword evidence="2" id="KW-1185">Reference proteome</keyword>
<sequence>MSFRMFLKDIDMSDETTMFEGFKDGCCVGENCGVGSELCVGSDEEKELIRKRKKECYLPLLDWVKRVAKDPCDPAVGSMPGSSKWKAYGSEHVWKQALLAKEAMVLKGNEDSGANQSVWKKKRKMHPDMYNDQTKNITSRCSQRLISIKETRSTLLTRKLHVQDYSESSSTESRSDVDDEGYYLFYQAEIPEWTPETYKCETKWLGTRVWPLEETEKQRNLIERETIGKGRQSSCGCEFKGSLECVRFHISEKRSRVRLELGPAFANWKFDAMGEEVALSWTILEEKKFAELIKLNPWSSGRSFWYELMTHFKNKSKAILVSYYFNAYLLRRRAHQNRTDPSNVDSDDDELEKVEGSIICSPKVHLKFA</sequence>
<accession>A0A2U1QGB1</accession>
<evidence type="ECO:0000313" key="1">
    <source>
        <dbReference type="EMBL" id="PWA97013.1"/>
    </source>
</evidence>
<proteinExistence type="predicted"/>
<reference evidence="1 2" key="1">
    <citation type="journal article" date="2018" name="Mol. Plant">
        <title>The genome of Artemisia annua provides insight into the evolution of Asteraceae family and artemisinin biosynthesis.</title>
        <authorList>
            <person name="Shen Q."/>
            <person name="Zhang L."/>
            <person name="Liao Z."/>
            <person name="Wang S."/>
            <person name="Yan T."/>
            <person name="Shi P."/>
            <person name="Liu M."/>
            <person name="Fu X."/>
            <person name="Pan Q."/>
            <person name="Wang Y."/>
            <person name="Lv Z."/>
            <person name="Lu X."/>
            <person name="Zhang F."/>
            <person name="Jiang W."/>
            <person name="Ma Y."/>
            <person name="Chen M."/>
            <person name="Hao X."/>
            <person name="Li L."/>
            <person name="Tang Y."/>
            <person name="Lv G."/>
            <person name="Zhou Y."/>
            <person name="Sun X."/>
            <person name="Brodelius P.E."/>
            <person name="Rose J.K.C."/>
            <person name="Tang K."/>
        </authorList>
    </citation>
    <scope>NUCLEOTIDE SEQUENCE [LARGE SCALE GENOMIC DNA]</scope>
    <source>
        <strain evidence="2">cv. Huhao1</strain>
        <tissue evidence="1">Leaf</tissue>
    </source>
</reference>
<dbReference type="PANTHER" id="PTHR46410">
    <property type="entry name" value="AT-RICH INTERACTIVE DOMAIN-CONTAINING PROTEIN 2"/>
    <property type="match status" value="1"/>
</dbReference>
<dbReference type="Proteomes" id="UP000245207">
    <property type="component" value="Unassembled WGS sequence"/>
</dbReference>
<dbReference type="PANTHER" id="PTHR46410:SF1">
    <property type="entry name" value="AT-RICH INTERACTIVE DOMAIN-CONTAINING PROTEIN 1"/>
    <property type="match status" value="1"/>
</dbReference>
<organism evidence="1 2">
    <name type="scientific">Artemisia annua</name>
    <name type="common">Sweet wormwood</name>
    <dbReference type="NCBI Taxonomy" id="35608"/>
    <lineage>
        <taxon>Eukaryota</taxon>
        <taxon>Viridiplantae</taxon>
        <taxon>Streptophyta</taxon>
        <taxon>Embryophyta</taxon>
        <taxon>Tracheophyta</taxon>
        <taxon>Spermatophyta</taxon>
        <taxon>Magnoliopsida</taxon>
        <taxon>eudicotyledons</taxon>
        <taxon>Gunneridae</taxon>
        <taxon>Pentapetalae</taxon>
        <taxon>asterids</taxon>
        <taxon>campanulids</taxon>
        <taxon>Asterales</taxon>
        <taxon>Asteraceae</taxon>
        <taxon>Asteroideae</taxon>
        <taxon>Anthemideae</taxon>
        <taxon>Artemisiinae</taxon>
        <taxon>Artemisia</taxon>
    </lineage>
</organism>
<gene>
    <name evidence="1" type="ORF">CTI12_AA033630</name>
</gene>
<protein>
    <submittedName>
        <fullName evidence="1">ELM2 domain-containing protein</fullName>
    </submittedName>
</protein>
<dbReference type="AlphaFoldDB" id="A0A2U1QGB1"/>
<comment type="caution">
    <text evidence="1">The sequence shown here is derived from an EMBL/GenBank/DDBJ whole genome shotgun (WGS) entry which is preliminary data.</text>
</comment>
<dbReference type="STRING" id="35608.A0A2U1QGB1"/>